<dbReference type="InterPro" id="IPR036136">
    <property type="entry name" value="Nit/Sulf_reduc_fer-like_dom_sf"/>
</dbReference>
<dbReference type="Pfam" id="PF01077">
    <property type="entry name" value="NIR_SIR"/>
    <property type="match status" value="1"/>
</dbReference>
<accession>A0A7W2TXR1</accession>
<keyword evidence="21" id="KW-1185">Reference proteome</keyword>
<dbReference type="GO" id="GO:0051539">
    <property type="term" value="F:4 iron, 4 sulfur cluster binding"/>
    <property type="evidence" value="ECO:0007669"/>
    <property type="project" value="UniProtKB-KW"/>
</dbReference>
<dbReference type="GO" id="GO:0009337">
    <property type="term" value="C:sulfite reductase complex (NADPH)"/>
    <property type="evidence" value="ECO:0007669"/>
    <property type="project" value="TreeGrafter"/>
</dbReference>
<evidence type="ECO:0000256" key="11">
    <source>
        <dbReference type="ARBA" id="ARBA00023004"/>
    </source>
</evidence>
<dbReference type="GO" id="GO:0020037">
    <property type="term" value="F:heme binding"/>
    <property type="evidence" value="ECO:0007669"/>
    <property type="project" value="InterPro"/>
</dbReference>
<protein>
    <recommendedName>
        <fullName evidence="5">assimilatory sulfite reductase (NADPH)</fullName>
        <ecNumber evidence="5">1.8.1.2</ecNumber>
    </recommendedName>
</protein>
<keyword evidence="13" id="KW-0198">Cysteine biosynthesis</keyword>
<dbReference type="PROSITE" id="PS00365">
    <property type="entry name" value="NIR_SIR"/>
    <property type="match status" value="1"/>
</dbReference>
<keyword evidence="11" id="KW-0408">Iron</keyword>
<dbReference type="Gene3D" id="3.30.413.10">
    <property type="entry name" value="Sulfite Reductase Hemoprotein, domain 1"/>
    <property type="match status" value="2"/>
</dbReference>
<comment type="cofactor">
    <cofactor evidence="2">
        <name>[4Fe-4S] cluster</name>
        <dbReference type="ChEBI" id="CHEBI:49883"/>
    </cofactor>
</comment>
<evidence type="ECO:0000256" key="10">
    <source>
        <dbReference type="ARBA" id="ARBA00023002"/>
    </source>
</evidence>
<dbReference type="Gene3D" id="3.90.480.10">
    <property type="entry name" value="Sulfite Reductase Hemoprotein,Domain 2"/>
    <property type="match status" value="1"/>
</dbReference>
<comment type="caution">
    <text evidence="20">The sequence shown here is derived from an EMBL/GenBank/DDBJ whole genome shotgun (WGS) entry which is preliminary data.</text>
</comment>
<dbReference type="PANTHER" id="PTHR11493:SF47">
    <property type="entry name" value="SULFITE REDUCTASE [NADPH] SUBUNIT BETA"/>
    <property type="match status" value="1"/>
</dbReference>
<keyword evidence="13" id="KW-0028">Amino-acid biosynthesis</keyword>
<dbReference type="GO" id="GO:0046872">
    <property type="term" value="F:metal ion binding"/>
    <property type="evidence" value="ECO:0007669"/>
    <property type="project" value="UniProtKB-KW"/>
</dbReference>
<keyword evidence="8" id="KW-0479">Metal-binding</keyword>
<feature type="region of interest" description="Disordered" evidence="17">
    <location>
        <begin position="1"/>
        <end position="20"/>
    </location>
</feature>
<dbReference type="EMBL" id="JACFXU010000017">
    <property type="protein sequence ID" value="MBA6413888.1"/>
    <property type="molecule type" value="Genomic_DNA"/>
</dbReference>
<reference evidence="20 21" key="1">
    <citation type="submission" date="2020-07" db="EMBL/GenBank/DDBJ databases">
        <title>Halieaceae bacterium, F7430, whole genome shotgun sequencing project.</title>
        <authorList>
            <person name="Jiang S."/>
            <person name="Liu Z.W."/>
            <person name="Du Z.J."/>
        </authorList>
    </citation>
    <scope>NUCLEOTIDE SEQUENCE [LARGE SCALE GENOMIC DNA]</scope>
    <source>
        <strain evidence="20 21">F7430</strain>
    </source>
</reference>
<evidence type="ECO:0000256" key="5">
    <source>
        <dbReference type="ARBA" id="ARBA00012604"/>
    </source>
</evidence>
<dbReference type="AlphaFoldDB" id="A0A7W2TXR1"/>
<gene>
    <name evidence="20" type="ORF">H2508_12275</name>
</gene>
<evidence type="ECO:0000256" key="1">
    <source>
        <dbReference type="ARBA" id="ARBA00001929"/>
    </source>
</evidence>
<evidence type="ECO:0000256" key="3">
    <source>
        <dbReference type="ARBA" id="ARBA00004774"/>
    </source>
</evidence>
<comment type="function">
    <text evidence="15">Component of the sulfite reductase complex that catalyzes the 6-electron reduction of sulfite to sulfide. This is one of several activities required for the biosynthesis of L-cysteine from sulfate.</text>
</comment>
<dbReference type="InterPro" id="IPR005117">
    <property type="entry name" value="NiRdtase/SiRdtase_haem-b_fer"/>
</dbReference>
<dbReference type="PANTHER" id="PTHR11493">
    <property type="entry name" value="SULFITE REDUCTASE [NADPH] SUBUNIT BETA-RELATED"/>
    <property type="match status" value="1"/>
</dbReference>
<proteinExistence type="inferred from homology"/>
<feature type="compositionally biased region" description="Basic and acidic residues" evidence="17">
    <location>
        <begin position="1"/>
        <end position="13"/>
    </location>
</feature>
<evidence type="ECO:0000259" key="18">
    <source>
        <dbReference type="Pfam" id="PF01077"/>
    </source>
</evidence>
<evidence type="ECO:0000256" key="9">
    <source>
        <dbReference type="ARBA" id="ARBA00022857"/>
    </source>
</evidence>
<evidence type="ECO:0000313" key="20">
    <source>
        <dbReference type="EMBL" id="MBA6413888.1"/>
    </source>
</evidence>
<keyword evidence="7" id="KW-0349">Heme</keyword>
<feature type="domain" description="Nitrite/Sulfite reductase ferredoxin-like" evidence="19">
    <location>
        <begin position="353"/>
        <end position="415"/>
    </location>
</feature>
<dbReference type="Pfam" id="PF03460">
    <property type="entry name" value="NIR_SIR_ferr"/>
    <property type="match status" value="2"/>
</dbReference>
<keyword evidence="9" id="KW-0521">NADP</keyword>
<evidence type="ECO:0000259" key="19">
    <source>
        <dbReference type="Pfam" id="PF03460"/>
    </source>
</evidence>
<comment type="cofactor">
    <cofactor evidence="1">
        <name>siroheme</name>
        <dbReference type="ChEBI" id="CHEBI:60052"/>
    </cofactor>
</comment>
<dbReference type="RefSeq" id="WP_182174102.1">
    <property type="nucleotide sequence ID" value="NZ_JACFXU010000017.1"/>
</dbReference>
<sequence length="580" mass="64699">MVEKSIDRSRDRSQAVSQLNSNEQLKAGSRYLRGSISEGLEDRSTRAVSHDDTLLMKFHGIYMQDDRDQRAERQRRKLEPNHQFMVRLRLPGGIASTGQWLGLDALARRFAERGLRITTRQTIQLHGIRKPQLRACMQAIRDIGLDTIAACGDDSRGVICGFNPSSANVQREVASLARQTSQLLIPKTGAYREIWYGENPPYREQNEDPHYGETYLPRKFKVGYALPPSNDIDVYGQDLGFIAIADGDDLQGFNVVVGGGMGQLDTRDDSYPRLAELIGYVAAERAPDLALTIMGIQRDYGDRVDRHRARFKYTLDRLGMDNFNALLQERWGEALAPAKPYHFTHNGDRPGWQQDSEGLWHATLNIANGRVDGALQDQLQGFAQSFPGYIKLTTNQNLILAGIEPDLVETVQWRLDDLGLLPRLSATLQSAYSMACVALPTCGLAMAESERIMPELLQRFESTKARHGLDEVPITLRITGCPNGCARPYIAEIALTGRAPGLYNLYLGGGFHGERLNRLHASNVSIDQCFALIEPLLARFAAERNGSEHFGDFLLRSGLTTAIKHGSDPQRMIPVVEDKP</sequence>
<name>A0A7W2TXR1_9GAMM</name>
<evidence type="ECO:0000256" key="15">
    <source>
        <dbReference type="ARBA" id="ARBA00057160"/>
    </source>
</evidence>
<evidence type="ECO:0000256" key="13">
    <source>
        <dbReference type="ARBA" id="ARBA00023192"/>
    </source>
</evidence>
<comment type="pathway">
    <text evidence="3">Sulfur metabolism; hydrogen sulfide biosynthesis; hydrogen sulfide from sulfite (NADPH route): step 1/1.</text>
</comment>
<dbReference type="InterPro" id="IPR006066">
    <property type="entry name" value="NO2/SO3_Rdtase_FeS/sirohaem_BS"/>
</dbReference>
<evidence type="ECO:0000256" key="6">
    <source>
        <dbReference type="ARBA" id="ARBA00022485"/>
    </source>
</evidence>
<keyword evidence="12" id="KW-0411">Iron-sulfur</keyword>
<dbReference type="PRINTS" id="PR00397">
    <property type="entry name" value="SIROHAEM"/>
</dbReference>
<evidence type="ECO:0000256" key="2">
    <source>
        <dbReference type="ARBA" id="ARBA00001966"/>
    </source>
</evidence>
<feature type="domain" description="Nitrite/Sulfite reductase ferredoxin-like" evidence="19">
    <location>
        <begin position="81"/>
        <end position="141"/>
    </location>
</feature>
<comment type="similarity">
    <text evidence="4">Belongs to the nitrite and sulfite reductase 4Fe-4S domain family.</text>
</comment>
<evidence type="ECO:0000313" key="21">
    <source>
        <dbReference type="Proteomes" id="UP000539350"/>
    </source>
</evidence>
<dbReference type="GO" id="GO:0019344">
    <property type="term" value="P:cysteine biosynthetic process"/>
    <property type="evidence" value="ECO:0007669"/>
    <property type="project" value="UniProtKB-KW"/>
</dbReference>
<comment type="catalytic activity">
    <reaction evidence="14">
        <text>hydrogen sulfide + 3 NADP(+) + 3 H2O = sulfite + 3 NADPH + 4 H(+)</text>
        <dbReference type="Rhea" id="RHEA:13801"/>
        <dbReference type="ChEBI" id="CHEBI:15377"/>
        <dbReference type="ChEBI" id="CHEBI:15378"/>
        <dbReference type="ChEBI" id="CHEBI:17359"/>
        <dbReference type="ChEBI" id="CHEBI:29919"/>
        <dbReference type="ChEBI" id="CHEBI:57783"/>
        <dbReference type="ChEBI" id="CHEBI:58349"/>
        <dbReference type="EC" id="1.8.1.2"/>
    </reaction>
</comment>
<dbReference type="InterPro" id="IPR006067">
    <property type="entry name" value="NO2/SO3_Rdtase_4Fe4S_dom"/>
</dbReference>
<evidence type="ECO:0000256" key="14">
    <source>
        <dbReference type="ARBA" id="ARBA00052219"/>
    </source>
</evidence>
<dbReference type="SUPFAM" id="SSF56014">
    <property type="entry name" value="Nitrite and sulphite reductase 4Fe-4S domain-like"/>
    <property type="match status" value="2"/>
</dbReference>
<keyword evidence="10" id="KW-0560">Oxidoreductase</keyword>
<dbReference type="InterPro" id="IPR045854">
    <property type="entry name" value="NO2/SO3_Rdtase_4Fe4S_sf"/>
</dbReference>
<evidence type="ECO:0000256" key="7">
    <source>
        <dbReference type="ARBA" id="ARBA00022617"/>
    </source>
</evidence>
<comment type="subunit">
    <text evidence="16">Alpha(8)-beta(8). The alpha component is a flavoprotein, the beta component is a hemoprotein.</text>
</comment>
<dbReference type="SUPFAM" id="SSF55124">
    <property type="entry name" value="Nitrite/Sulfite reductase N-terminal domain-like"/>
    <property type="match status" value="2"/>
</dbReference>
<evidence type="ECO:0000256" key="4">
    <source>
        <dbReference type="ARBA" id="ARBA00010429"/>
    </source>
</evidence>
<organism evidence="20 21">
    <name type="scientific">Sediminihaliea albiluteola</name>
    <dbReference type="NCBI Taxonomy" id="2758564"/>
    <lineage>
        <taxon>Bacteria</taxon>
        <taxon>Pseudomonadati</taxon>
        <taxon>Pseudomonadota</taxon>
        <taxon>Gammaproteobacteria</taxon>
        <taxon>Cellvibrionales</taxon>
        <taxon>Halieaceae</taxon>
        <taxon>Sediminihaliea</taxon>
    </lineage>
</organism>
<dbReference type="GO" id="GO:0050311">
    <property type="term" value="F:sulfite reductase (ferredoxin) activity"/>
    <property type="evidence" value="ECO:0007669"/>
    <property type="project" value="TreeGrafter"/>
</dbReference>
<keyword evidence="6" id="KW-0004">4Fe-4S</keyword>
<dbReference type="GO" id="GO:0004783">
    <property type="term" value="F:sulfite reductase (NADPH) activity"/>
    <property type="evidence" value="ECO:0007669"/>
    <property type="project" value="UniProtKB-EC"/>
</dbReference>
<evidence type="ECO:0000256" key="12">
    <source>
        <dbReference type="ARBA" id="ARBA00023014"/>
    </source>
</evidence>
<evidence type="ECO:0000256" key="16">
    <source>
        <dbReference type="ARBA" id="ARBA00062253"/>
    </source>
</evidence>
<evidence type="ECO:0000256" key="17">
    <source>
        <dbReference type="SAM" id="MobiDB-lite"/>
    </source>
</evidence>
<dbReference type="Proteomes" id="UP000539350">
    <property type="component" value="Unassembled WGS sequence"/>
</dbReference>
<dbReference type="NCBIfam" id="NF010029">
    <property type="entry name" value="PRK13504.1"/>
    <property type="match status" value="1"/>
</dbReference>
<evidence type="ECO:0000256" key="8">
    <source>
        <dbReference type="ARBA" id="ARBA00022723"/>
    </source>
</evidence>
<dbReference type="GO" id="GO:0000103">
    <property type="term" value="P:sulfate assimilation"/>
    <property type="evidence" value="ECO:0007669"/>
    <property type="project" value="TreeGrafter"/>
</dbReference>
<dbReference type="InterPro" id="IPR045169">
    <property type="entry name" value="NO2/SO3_Rdtase_4Fe4S_prot"/>
</dbReference>
<feature type="domain" description="Nitrite/sulphite reductase 4Fe-4S" evidence="18">
    <location>
        <begin position="184"/>
        <end position="333"/>
    </location>
</feature>
<dbReference type="EC" id="1.8.1.2" evidence="5"/>
<dbReference type="FunFam" id="3.30.413.10:FF:000003">
    <property type="entry name" value="Sulfite reductase [NADPH] hemoprotein beta-component"/>
    <property type="match status" value="1"/>
</dbReference>